<evidence type="ECO:0000313" key="7">
    <source>
        <dbReference type="Proteomes" id="UP000644660"/>
    </source>
</evidence>
<protein>
    <submittedName>
        <fullName evidence="6">Similar to Saccharomyces cerevisiae YKL171W NNK1 Protein kinase</fullName>
    </submittedName>
</protein>
<feature type="domain" description="Protein kinase" evidence="5">
    <location>
        <begin position="611"/>
        <end position="885"/>
    </location>
</feature>
<dbReference type="Pfam" id="PF00069">
    <property type="entry name" value="Pkinase"/>
    <property type="match status" value="1"/>
</dbReference>
<comment type="caution">
    <text evidence="6">The sequence shown here is derived from an EMBL/GenBank/DDBJ whole genome shotgun (WGS) entry which is preliminary data.</text>
</comment>
<keyword evidence="7" id="KW-1185">Reference proteome</keyword>
<organism evidence="6 7">
    <name type="scientific">Maudiozyma barnettii</name>
    <dbReference type="NCBI Taxonomy" id="61262"/>
    <lineage>
        <taxon>Eukaryota</taxon>
        <taxon>Fungi</taxon>
        <taxon>Dikarya</taxon>
        <taxon>Ascomycota</taxon>
        <taxon>Saccharomycotina</taxon>
        <taxon>Saccharomycetes</taxon>
        <taxon>Saccharomycetales</taxon>
        <taxon>Saccharomycetaceae</taxon>
        <taxon>Maudiozyma</taxon>
    </lineage>
</organism>
<dbReference type="InterPro" id="IPR017441">
    <property type="entry name" value="Protein_kinase_ATP_BS"/>
</dbReference>
<keyword evidence="6" id="KW-0808">Transferase</keyword>
<dbReference type="Gene3D" id="1.10.510.10">
    <property type="entry name" value="Transferase(Phosphotransferase) domain 1"/>
    <property type="match status" value="1"/>
</dbReference>
<dbReference type="GO" id="GO:0005524">
    <property type="term" value="F:ATP binding"/>
    <property type="evidence" value="ECO:0007669"/>
    <property type="project" value="UniProtKB-UniRule"/>
</dbReference>
<evidence type="ECO:0000259" key="5">
    <source>
        <dbReference type="PROSITE" id="PS50011"/>
    </source>
</evidence>
<keyword evidence="2 3" id="KW-0067">ATP-binding</keyword>
<evidence type="ECO:0000256" key="2">
    <source>
        <dbReference type="ARBA" id="ARBA00022840"/>
    </source>
</evidence>
<accession>A0A8H2VFL4</accession>
<feature type="region of interest" description="Disordered" evidence="4">
    <location>
        <begin position="1"/>
        <end position="46"/>
    </location>
</feature>
<feature type="region of interest" description="Disordered" evidence="4">
    <location>
        <begin position="411"/>
        <end position="432"/>
    </location>
</feature>
<dbReference type="SUPFAM" id="SSF56112">
    <property type="entry name" value="Protein kinase-like (PK-like)"/>
    <property type="match status" value="1"/>
</dbReference>
<dbReference type="GeneID" id="64857626"/>
<feature type="compositionally biased region" description="Polar residues" evidence="4">
    <location>
        <begin position="160"/>
        <end position="176"/>
    </location>
</feature>
<gene>
    <name evidence="6" type="ORF">KABA2_04S10538</name>
</gene>
<dbReference type="InterPro" id="IPR008271">
    <property type="entry name" value="Ser/Thr_kinase_AS"/>
</dbReference>
<feature type="compositionally biased region" description="Polar residues" evidence="4">
    <location>
        <begin position="26"/>
        <end position="37"/>
    </location>
</feature>
<keyword evidence="1 3" id="KW-0547">Nucleotide-binding</keyword>
<dbReference type="InterPro" id="IPR011009">
    <property type="entry name" value="Kinase-like_dom_sf"/>
</dbReference>
<dbReference type="Proteomes" id="UP000644660">
    <property type="component" value="Unassembled WGS sequence"/>
</dbReference>
<reference evidence="6 7" key="1">
    <citation type="submission" date="2020-05" db="EMBL/GenBank/DDBJ databases">
        <authorList>
            <person name="Casaregola S."/>
            <person name="Devillers H."/>
            <person name="Grondin C."/>
        </authorList>
    </citation>
    <scope>NUCLEOTIDE SEQUENCE [LARGE SCALE GENOMIC DNA]</scope>
    <source>
        <strain evidence="6 7">CLIB 1767</strain>
    </source>
</reference>
<feature type="compositionally biased region" description="Polar residues" evidence="4">
    <location>
        <begin position="414"/>
        <end position="432"/>
    </location>
</feature>
<evidence type="ECO:0000256" key="3">
    <source>
        <dbReference type="PROSITE-ProRule" id="PRU10141"/>
    </source>
</evidence>
<dbReference type="EMBL" id="CAEFZW010000004">
    <property type="protein sequence ID" value="CAB4254626.1"/>
    <property type="molecule type" value="Genomic_DNA"/>
</dbReference>
<feature type="compositionally biased region" description="Low complexity" evidence="4">
    <location>
        <begin position="358"/>
        <end position="373"/>
    </location>
</feature>
<feature type="compositionally biased region" description="Polar residues" evidence="4">
    <location>
        <begin position="234"/>
        <end position="244"/>
    </location>
</feature>
<dbReference type="PROSITE" id="PS00107">
    <property type="entry name" value="PROTEIN_KINASE_ATP"/>
    <property type="match status" value="1"/>
</dbReference>
<feature type="region of interest" description="Disordered" evidence="4">
    <location>
        <begin position="101"/>
        <end position="130"/>
    </location>
</feature>
<feature type="compositionally biased region" description="Low complexity" evidence="4">
    <location>
        <begin position="107"/>
        <end position="118"/>
    </location>
</feature>
<dbReference type="GO" id="GO:0004672">
    <property type="term" value="F:protein kinase activity"/>
    <property type="evidence" value="ECO:0007669"/>
    <property type="project" value="InterPro"/>
</dbReference>
<dbReference type="RefSeq" id="XP_041406470.1">
    <property type="nucleotide sequence ID" value="XM_041550536.1"/>
</dbReference>
<feature type="region of interest" description="Disordered" evidence="4">
    <location>
        <begin position="358"/>
        <end position="381"/>
    </location>
</feature>
<evidence type="ECO:0000256" key="1">
    <source>
        <dbReference type="ARBA" id="ARBA00022741"/>
    </source>
</evidence>
<feature type="binding site" evidence="3">
    <location>
        <position position="640"/>
    </location>
    <ligand>
        <name>ATP</name>
        <dbReference type="ChEBI" id="CHEBI:30616"/>
    </ligand>
</feature>
<dbReference type="OrthoDB" id="4062651at2759"/>
<evidence type="ECO:0000256" key="4">
    <source>
        <dbReference type="SAM" id="MobiDB-lite"/>
    </source>
</evidence>
<feature type="region of interest" description="Disordered" evidence="4">
    <location>
        <begin position="149"/>
        <end position="182"/>
    </location>
</feature>
<name>A0A8H2VFL4_9SACH</name>
<feature type="region of interest" description="Disordered" evidence="4">
    <location>
        <begin position="223"/>
        <end position="250"/>
    </location>
</feature>
<dbReference type="InterPro" id="IPR000719">
    <property type="entry name" value="Prot_kinase_dom"/>
</dbReference>
<evidence type="ECO:0000313" key="6">
    <source>
        <dbReference type="EMBL" id="CAB4254626.1"/>
    </source>
</evidence>
<dbReference type="PANTHER" id="PTHR24347">
    <property type="entry name" value="SERINE/THREONINE-PROTEIN KINASE"/>
    <property type="match status" value="1"/>
</dbReference>
<dbReference type="PROSITE" id="PS00108">
    <property type="entry name" value="PROTEIN_KINASE_ST"/>
    <property type="match status" value="1"/>
</dbReference>
<keyword evidence="6" id="KW-0418">Kinase</keyword>
<dbReference type="AlphaFoldDB" id="A0A8H2VFL4"/>
<dbReference type="PROSITE" id="PS50011">
    <property type="entry name" value="PROTEIN_KINASE_DOM"/>
    <property type="match status" value="1"/>
</dbReference>
<proteinExistence type="predicted"/>
<dbReference type="SMART" id="SM00220">
    <property type="entry name" value="S_TKc"/>
    <property type="match status" value="1"/>
</dbReference>
<sequence length="888" mass="100607">MDPFSRVYKQRNKSNRSIRSPDNKLSRSPSCRKLTSTNNNNNNNISTIDIDLVDKETNFSPYSLTDRLMNNYTLTSFNQPHSNNLTETNLIDPLQIKETSQKTTTLNTNDNNDVNNNDNDNDNDNDNESLSYSYSDLMLTKPTSQEFTSGKYLLGDDSEGTGNDNISLSQDPSTRQSSSYNLVLSPSSLRKINEKDNNKYLEIEGEYIPGLNYNEILDKWQQQDPTDNDHRKSLQNTKFGNTAGSNSNSYKNSSYSTLFKKMHKQNKNSSLALTKFPTWESADEDNEINCFTNNDAYGFDSAATKNTGITIPVDSNVSLYRSNHSKVDPIPLPSLRTLMTPPSELEMKRRISYPTMFNNNNNDTMSNNTNNNSITESPQLTNRLPFSPLKLRTLPSSSALTNQLSSLRRKGSLQLPQQHKTSIDQSSVSSSLTNIPRSFDNIPPLKRETIMEIIDLLPDNFISQPYSQRKKMILKLLPPDQVDNYKVIMSLIKKYMLSSSRSNISLVNSSVPNNSYIGDTNNNNNSVISQTNDTMTDYDNNNYSAPHQNHHHVRHNSIASQYLSTFSPSFVTPTNFVAGEAAPYDTHLGSCVSTTTLPVKPEEKGGQIFNHTMGKIIGFGAWGTIRECFNNETGQSRAIKIVRFKNNDRMKNQVEREVSNWKKLNHPYILPLLESKIDDEGTMYSLTKKIDDGTLYDLIISWDAITNTKISCQKRCRYTVDLAREVIEALQYMHSLNIVHGDIKLENCLLEDSQSEKCRWNLYICDFGMSHDVIKDNPNKGSSTSNIGSLPYASPELLIDNKISYKSDVWAFGVMLYTMLLGKLPFKHGSESKLRELIKSGHFDVEALHFLDNYKYYLPLKDIICGCLEVDISKRWSVSQIQQALKGL</sequence>